<organism evidence="8 9">
    <name type="scientific">Microlunatus phosphovorus (strain ATCC 700054 / DSM 10555 / JCM 9379 / NBRC 101784 / NCIMB 13414 / VKM Ac-1990 / NM-1)</name>
    <dbReference type="NCBI Taxonomy" id="1032480"/>
    <lineage>
        <taxon>Bacteria</taxon>
        <taxon>Bacillati</taxon>
        <taxon>Actinomycetota</taxon>
        <taxon>Actinomycetes</taxon>
        <taxon>Propionibacteriales</taxon>
        <taxon>Propionibacteriaceae</taxon>
        <taxon>Microlunatus</taxon>
    </lineage>
</organism>
<keyword evidence="9" id="KW-1185">Reference proteome</keyword>
<dbReference type="Proteomes" id="UP000007947">
    <property type="component" value="Chromosome"/>
</dbReference>
<feature type="transmembrane region" description="Helical" evidence="6">
    <location>
        <begin position="184"/>
        <end position="202"/>
    </location>
</feature>
<accession>F5XTK3</accession>
<feature type="compositionally biased region" description="Basic residues" evidence="5">
    <location>
        <begin position="436"/>
        <end position="453"/>
    </location>
</feature>
<evidence type="ECO:0000256" key="4">
    <source>
        <dbReference type="ARBA" id="ARBA00023136"/>
    </source>
</evidence>
<keyword evidence="2 6" id="KW-0812">Transmembrane</keyword>
<evidence type="ECO:0000256" key="5">
    <source>
        <dbReference type="SAM" id="MobiDB-lite"/>
    </source>
</evidence>
<feature type="transmembrane region" description="Helical" evidence="6">
    <location>
        <begin position="96"/>
        <end position="114"/>
    </location>
</feature>
<dbReference type="Pfam" id="PF04932">
    <property type="entry name" value="Wzy_C"/>
    <property type="match status" value="1"/>
</dbReference>
<feature type="transmembrane region" description="Helical" evidence="6">
    <location>
        <begin position="159"/>
        <end position="177"/>
    </location>
</feature>
<dbReference type="KEGG" id="mph:MLP_44380"/>
<gene>
    <name evidence="8" type="ordered locus">MLP_44380</name>
</gene>
<evidence type="ECO:0000313" key="9">
    <source>
        <dbReference type="Proteomes" id="UP000007947"/>
    </source>
</evidence>
<evidence type="ECO:0000256" key="6">
    <source>
        <dbReference type="SAM" id="Phobius"/>
    </source>
</evidence>
<name>F5XTK3_MICPN</name>
<feature type="transmembrane region" description="Helical" evidence="6">
    <location>
        <begin position="18"/>
        <end position="37"/>
    </location>
</feature>
<dbReference type="InterPro" id="IPR051533">
    <property type="entry name" value="WaaL-like"/>
</dbReference>
<evidence type="ECO:0000313" key="8">
    <source>
        <dbReference type="EMBL" id="BAK37452.1"/>
    </source>
</evidence>
<feature type="domain" description="O-antigen ligase-related" evidence="7">
    <location>
        <begin position="192"/>
        <end position="329"/>
    </location>
</feature>
<evidence type="ECO:0000256" key="3">
    <source>
        <dbReference type="ARBA" id="ARBA00022989"/>
    </source>
</evidence>
<comment type="subcellular location">
    <subcellularLocation>
        <location evidence="1">Membrane</location>
        <topology evidence="1">Multi-pass membrane protein</topology>
    </subcellularLocation>
</comment>
<feature type="transmembrane region" description="Helical" evidence="6">
    <location>
        <begin position="208"/>
        <end position="225"/>
    </location>
</feature>
<feature type="region of interest" description="Disordered" evidence="5">
    <location>
        <begin position="419"/>
        <end position="460"/>
    </location>
</feature>
<protein>
    <recommendedName>
        <fullName evidence="7">O-antigen ligase-related domain-containing protein</fullName>
    </recommendedName>
</protein>
<evidence type="ECO:0000256" key="2">
    <source>
        <dbReference type="ARBA" id="ARBA00022692"/>
    </source>
</evidence>
<dbReference type="OrthoDB" id="3375505at2"/>
<reference evidence="8 9" key="1">
    <citation type="submission" date="2011-05" db="EMBL/GenBank/DDBJ databases">
        <title>Whole genome sequence of Microlunatus phosphovorus NM-1.</title>
        <authorList>
            <person name="Hosoyama A."/>
            <person name="Sasaki K."/>
            <person name="Harada T."/>
            <person name="Igarashi R."/>
            <person name="Kawakoshi A."/>
            <person name="Sasagawa M."/>
            <person name="Fukada J."/>
            <person name="Nakamura S."/>
            <person name="Katano Y."/>
            <person name="Hanada S."/>
            <person name="Kamagata Y."/>
            <person name="Nakamura N."/>
            <person name="Yamazaki S."/>
            <person name="Fujita N."/>
        </authorList>
    </citation>
    <scope>NUCLEOTIDE SEQUENCE [LARGE SCALE GENOMIC DNA]</scope>
    <source>
        <strain evidence="9">ATCC 700054 / DSM 10555 / JCM 9379 / NBRC 101784 / NCIMB 13414 / VKM Ac-1990 / NM-1</strain>
    </source>
</reference>
<feature type="transmembrane region" description="Helical" evidence="6">
    <location>
        <begin position="321"/>
        <end position="340"/>
    </location>
</feature>
<dbReference type="PANTHER" id="PTHR37422:SF13">
    <property type="entry name" value="LIPOPOLYSACCHARIDE BIOSYNTHESIS PROTEIN PA4999-RELATED"/>
    <property type="match status" value="1"/>
</dbReference>
<feature type="transmembrane region" description="Helical" evidence="6">
    <location>
        <begin position="73"/>
        <end position="90"/>
    </location>
</feature>
<dbReference type="STRING" id="1032480.MLP_44380"/>
<dbReference type="HOGENOM" id="CLU_594225_0_0_11"/>
<dbReference type="EMBL" id="AP012204">
    <property type="protein sequence ID" value="BAK37452.1"/>
    <property type="molecule type" value="Genomic_DNA"/>
</dbReference>
<evidence type="ECO:0000256" key="1">
    <source>
        <dbReference type="ARBA" id="ARBA00004141"/>
    </source>
</evidence>
<dbReference type="eggNOG" id="COG3307">
    <property type="taxonomic scope" value="Bacteria"/>
</dbReference>
<feature type="transmembrane region" description="Helical" evidence="6">
    <location>
        <begin position="126"/>
        <end position="147"/>
    </location>
</feature>
<evidence type="ECO:0000259" key="7">
    <source>
        <dbReference type="Pfam" id="PF04932"/>
    </source>
</evidence>
<proteinExistence type="predicted"/>
<dbReference type="GO" id="GO:0016020">
    <property type="term" value="C:membrane"/>
    <property type="evidence" value="ECO:0007669"/>
    <property type="project" value="UniProtKB-SubCell"/>
</dbReference>
<feature type="transmembrane region" description="Helical" evidence="6">
    <location>
        <begin position="43"/>
        <end position="61"/>
    </location>
</feature>
<dbReference type="AlphaFoldDB" id="F5XTK3"/>
<keyword evidence="3 6" id="KW-1133">Transmembrane helix</keyword>
<dbReference type="PANTHER" id="PTHR37422">
    <property type="entry name" value="TEICHURONIC ACID BIOSYNTHESIS PROTEIN TUAE"/>
    <property type="match status" value="1"/>
</dbReference>
<dbReference type="InterPro" id="IPR007016">
    <property type="entry name" value="O-antigen_ligase-rel_domated"/>
</dbReference>
<feature type="transmembrane region" description="Helical" evidence="6">
    <location>
        <begin position="232"/>
        <end position="249"/>
    </location>
</feature>
<sequence>MTDRTAESVGAPQSRQTLLCLALVVTGLGNLVMPATVDQFLPINYIALTSFILALAIMVHLRRVAEHVVRTPSLVVFVALTIPGMVAAPLNQYGTTKTVAIALALIMILAASAFRDPRRSTLMTIALIYVLGLLTAAALMLFGQYNIYGRLSLFELNPIGIGRVCALVPIISVGWLLLGRTRSLLRSGLHVAALLLALSAAVATGSRGPLVAAIAGVGVIALVAMRHRGSRVWAIILVGGIVVSVSYVVEHLPRFPGLQRLELASDSGRVDLIQQSLAAFMTHPMGVGWGNLGQYVVGFSRPDRYTFYPHNILIEMAVEGGVLAISGFLLLLITAFIRVLRSTARAIDRRLADCEDGPEDLIAPALVLALLTASVVNAQFSSDIVGNRLLWVMIGLALVSPAFGQGHSFEEKEFRGGFRAHRRRAPQRPSAAIRPHPGRARAPLRRARPRGPQRGHPDDT</sequence>
<dbReference type="RefSeq" id="WP_013865286.1">
    <property type="nucleotide sequence ID" value="NC_015635.1"/>
</dbReference>
<keyword evidence="4 6" id="KW-0472">Membrane</keyword>